<dbReference type="AlphaFoldDB" id="A0AAU9VU23"/>
<dbReference type="Pfam" id="PF00090">
    <property type="entry name" value="TSP_1"/>
    <property type="match status" value="1"/>
</dbReference>
<keyword evidence="1" id="KW-1015">Disulfide bond</keyword>
<keyword evidence="6" id="KW-1185">Reference proteome</keyword>
<dbReference type="InterPro" id="IPR000742">
    <property type="entry name" value="EGF"/>
</dbReference>
<dbReference type="Proteomes" id="UP001159428">
    <property type="component" value="Unassembled WGS sequence"/>
</dbReference>
<dbReference type="PROSITE" id="PS00022">
    <property type="entry name" value="EGF_1"/>
    <property type="match status" value="1"/>
</dbReference>
<proteinExistence type="predicted"/>
<dbReference type="InterPro" id="IPR018097">
    <property type="entry name" value="EGF_Ca-bd_CS"/>
</dbReference>
<reference evidence="5 6" key="1">
    <citation type="submission" date="2022-05" db="EMBL/GenBank/DDBJ databases">
        <authorList>
            <consortium name="Genoscope - CEA"/>
            <person name="William W."/>
        </authorList>
    </citation>
    <scope>NUCLEOTIDE SEQUENCE [LARGE SCALE GENOMIC DNA]</scope>
</reference>
<accession>A0AAU9VU23</accession>
<dbReference type="PROSITE" id="PS01186">
    <property type="entry name" value="EGF_2"/>
    <property type="match status" value="1"/>
</dbReference>
<feature type="signal peptide" evidence="3">
    <location>
        <begin position="1"/>
        <end position="22"/>
    </location>
</feature>
<dbReference type="PROSITE" id="PS01187">
    <property type="entry name" value="EGF_CA"/>
    <property type="match status" value="1"/>
</dbReference>
<evidence type="ECO:0000256" key="2">
    <source>
        <dbReference type="PROSITE-ProRule" id="PRU00076"/>
    </source>
</evidence>
<dbReference type="EMBL" id="CALNXJ010000002">
    <property type="protein sequence ID" value="CAH3034490.1"/>
    <property type="molecule type" value="Genomic_DNA"/>
</dbReference>
<dbReference type="PROSITE" id="PS50092">
    <property type="entry name" value="TSP1"/>
    <property type="match status" value="1"/>
</dbReference>
<organism evidence="5 6">
    <name type="scientific">Pocillopora meandrina</name>
    <dbReference type="NCBI Taxonomy" id="46732"/>
    <lineage>
        <taxon>Eukaryota</taxon>
        <taxon>Metazoa</taxon>
        <taxon>Cnidaria</taxon>
        <taxon>Anthozoa</taxon>
        <taxon>Hexacorallia</taxon>
        <taxon>Scleractinia</taxon>
        <taxon>Astrocoeniina</taxon>
        <taxon>Pocilloporidae</taxon>
        <taxon>Pocillopora</taxon>
    </lineage>
</organism>
<comment type="caution">
    <text evidence="2">Lacks conserved residue(s) required for the propagation of feature annotation.</text>
</comment>
<dbReference type="InterPro" id="IPR000152">
    <property type="entry name" value="EGF-type_Asp/Asn_hydroxyl_site"/>
</dbReference>
<evidence type="ECO:0000256" key="1">
    <source>
        <dbReference type="ARBA" id="ARBA00023157"/>
    </source>
</evidence>
<feature type="chain" id="PRO_5043493938" description="EGF-like domain-containing protein" evidence="3">
    <location>
        <begin position="23"/>
        <end position="244"/>
    </location>
</feature>
<dbReference type="SUPFAM" id="SSF57196">
    <property type="entry name" value="EGF/Laminin"/>
    <property type="match status" value="1"/>
</dbReference>
<protein>
    <recommendedName>
        <fullName evidence="4">EGF-like domain-containing protein</fullName>
    </recommendedName>
</protein>
<feature type="domain" description="EGF-like" evidence="4">
    <location>
        <begin position="140"/>
        <end position="176"/>
    </location>
</feature>
<dbReference type="PROSITE" id="PS50026">
    <property type="entry name" value="EGF_3"/>
    <property type="match status" value="1"/>
</dbReference>
<evidence type="ECO:0000256" key="3">
    <source>
        <dbReference type="SAM" id="SignalP"/>
    </source>
</evidence>
<dbReference type="SUPFAM" id="SSF82895">
    <property type="entry name" value="TSP-1 type 1 repeat"/>
    <property type="match status" value="1"/>
</dbReference>
<evidence type="ECO:0000313" key="6">
    <source>
        <dbReference type="Proteomes" id="UP001159428"/>
    </source>
</evidence>
<sequence>MKISILTICFLLLCIEINSTFSWRRRRRRIRRAPCNPVNCRVGSWSVWSSCSHRCGTSGTQNRTRQKTFSAQCGGQCPYQLVVTRSCNRGNCHNGGTPNSGGCRCRLGYEGTCCEKGDNLQVFAHELKIFVFPFYCISTDVDECINNPCQHNCTNTHGSYTCKCNSCYTKLGTQCDLRQCKINNHCHAYGTVNPSNQCQDCNDSNKFAWTNNDTLPCTDGIACTINDRCSNGVCSGTPFSCLTC</sequence>
<dbReference type="InterPro" id="IPR000884">
    <property type="entry name" value="TSP1_rpt"/>
</dbReference>
<dbReference type="PROSITE" id="PS00010">
    <property type="entry name" value="ASX_HYDROXYL"/>
    <property type="match status" value="1"/>
</dbReference>
<comment type="caution">
    <text evidence="5">The sequence shown here is derived from an EMBL/GenBank/DDBJ whole genome shotgun (WGS) entry which is preliminary data.</text>
</comment>
<evidence type="ECO:0000259" key="4">
    <source>
        <dbReference type="PROSITE" id="PS50026"/>
    </source>
</evidence>
<name>A0AAU9VU23_9CNID</name>
<feature type="non-terminal residue" evidence="5">
    <location>
        <position position="244"/>
    </location>
</feature>
<keyword evidence="2" id="KW-0245">EGF-like domain</keyword>
<dbReference type="Gene3D" id="2.20.100.10">
    <property type="entry name" value="Thrombospondin type-1 (TSP1) repeat"/>
    <property type="match status" value="1"/>
</dbReference>
<evidence type="ECO:0000313" key="5">
    <source>
        <dbReference type="EMBL" id="CAH3034490.1"/>
    </source>
</evidence>
<dbReference type="GO" id="GO:0005509">
    <property type="term" value="F:calcium ion binding"/>
    <property type="evidence" value="ECO:0007669"/>
    <property type="project" value="InterPro"/>
</dbReference>
<dbReference type="InterPro" id="IPR036383">
    <property type="entry name" value="TSP1_rpt_sf"/>
</dbReference>
<keyword evidence="3" id="KW-0732">Signal</keyword>
<dbReference type="InterPro" id="IPR001881">
    <property type="entry name" value="EGF-like_Ca-bd_dom"/>
</dbReference>
<gene>
    <name evidence="5" type="ORF">PMEA_00010762</name>
</gene>
<dbReference type="SMART" id="SM00179">
    <property type="entry name" value="EGF_CA"/>
    <property type="match status" value="1"/>
</dbReference>
<dbReference type="SMART" id="SM00209">
    <property type="entry name" value="TSP1"/>
    <property type="match status" value="1"/>
</dbReference>
<dbReference type="Gene3D" id="2.10.25.10">
    <property type="entry name" value="Laminin"/>
    <property type="match status" value="1"/>
</dbReference>